<proteinExistence type="predicted"/>
<evidence type="ECO:0000256" key="1">
    <source>
        <dbReference type="SAM" id="Phobius"/>
    </source>
</evidence>
<feature type="transmembrane region" description="Helical" evidence="1">
    <location>
        <begin position="20"/>
        <end position="42"/>
    </location>
</feature>
<evidence type="ECO:0000313" key="3">
    <source>
        <dbReference type="Proteomes" id="UP000006867"/>
    </source>
</evidence>
<dbReference type="Proteomes" id="UP000006867">
    <property type="component" value="Chromosome"/>
</dbReference>
<sequence length="49" mass="5668">MKNQQTPRQNPSASRNDGNLFKGGLFGILFSVPLWIVIYLFIKYMMNMS</sequence>
<organism evidence="2 3">
    <name type="scientific">Bacillus atrophaeus (strain 1942)</name>
    <dbReference type="NCBI Taxonomy" id="720555"/>
    <lineage>
        <taxon>Bacteria</taxon>
        <taxon>Bacillati</taxon>
        <taxon>Bacillota</taxon>
        <taxon>Bacilli</taxon>
        <taxon>Bacillales</taxon>
        <taxon>Bacillaceae</taxon>
        <taxon>Bacillus</taxon>
    </lineage>
</organism>
<keyword evidence="3" id="KW-1185">Reference proteome</keyword>
<keyword evidence="1" id="KW-0472">Membrane</keyword>
<name>A0ABN3ZJS9_BACA1</name>
<keyword evidence="1" id="KW-0812">Transmembrane</keyword>
<reference evidence="2 3" key="1">
    <citation type="journal article" date="2011" name="Front. Microbiol.">
        <title>Genomic signatures of strain selection and enhancement in Bacillus atrophaeus var. globigii, a historical biowarfare simulant.</title>
        <authorList>
            <person name="Gibbons H.S."/>
            <person name="Broomall S.M."/>
            <person name="McNew L.A."/>
            <person name="Daligault H."/>
            <person name="Chapman C."/>
            <person name="Bruce D."/>
            <person name="Karavis M."/>
            <person name="Krepps M."/>
            <person name="McGregor P.A."/>
            <person name="Hong C."/>
            <person name="Park K.H."/>
            <person name="Akmal A."/>
            <person name="Feldman A."/>
            <person name="Lin J.S."/>
            <person name="Chang W.E."/>
            <person name="Higgs B.W."/>
            <person name="Demirev P."/>
            <person name="Lindquist J."/>
            <person name="Liem A."/>
            <person name="Fochler E."/>
            <person name="Read T.D."/>
            <person name="Tapia R."/>
            <person name="Johnson S."/>
            <person name="Bishop-Lilly K.A."/>
            <person name="Detter C."/>
            <person name="Han C."/>
            <person name="Sozhamannan S."/>
            <person name="Rosenzweig C.N."/>
            <person name="Skowronski E.W."/>
        </authorList>
    </citation>
    <scope>NUCLEOTIDE SEQUENCE [LARGE SCALE GENOMIC DNA]</scope>
    <source>
        <strain evidence="2 3">1942</strain>
    </source>
</reference>
<keyword evidence="1" id="KW-1133">Transmembrane helix</keyword>
<gene>
    <name evidence="2" type="ordered locus">BATR1942_16960</name>
</gene>
<protein>
    <submittedName>
        <fullName evidence="2">Uncharacterized protein</fullName>
    </submittedName>
</protein>
<dbReference type="EMBL" id="CP002207">
    <property type="protein sequence ID" value="ADP34311.1"/>
    <property type="molecule type" value="Genomic_DNA"/>
</dbReference>
<evidence type="ECO:0000313" key="2">
    <source>
        <dbReference type="EMBL" id="ADP34311.1"/>
    </source>
</evidence>
<accession>A0ABN3ZJS9</accession>